<sequence>MNLLNIRLVLPLVSLTLISQVAISSPFHPYDLVEKATTNNQYALAFMPMNTGKSNPPVIAMNTGKSKPPVIAMNTGKSKPPVIAMNTGKSKPPVVVLA</sequence>
<evidence type="ECO:0000313" key="3">
    <source>
        <dbReference type="Proteomes" id="UP000649232"/>
    </source>
</evidence>
<reference evidence="2 3" key="1">
    <citation type="submission" date="2020-12" db="EMBL/GenBank/DDBJ databases">
        <title>Draft genome sequences of nine environmental bacterial isolates colonizing plastic.</title>
        <authorList>
            <person name="Borre I."/>
            <person name="Sonnenschein E.C."/>
        </authorList>
    </citation>
    <scope>NUCLEOTIDE SEQUENCE [LARGE SCALE GENOMIC DNA]</scope>
    <source>
        <strain evidence="2 3">IB30</strain>
    </source>
</reference>
<keyword evidence="1" id="KW-0732">Signal</keyword>
<proteinExistence type="predicted"/>
<feature type="chain" id="PRO_5046463244" evidence="1">
    <location>
        <begin position="25"/>
        <end position="98"/>
    </location>
</feature>
<organism evidence="2 3">
    <name type="scientific">Paraglaciecola chathamensis</name>
    <dbReference type="NCBI Taxonomy" id="368405"/>
    <lineage>
        <taxon>Bacteria</taxon>
        <taxon>Pseudomonadati</taxon>
        <taxon>Pseudomonadota</taxon>
        <taxon>Gammaproteobacteria</taxon>
        <taxon>Alteromonadales</taxon>
        <taxon>Alteromonadaceae</taxon>
        <taxon>Paraglaciecola</taxon>
    </lineage>
</organism>
<dbReference type="RefSeq" id="WP_198825936.1">
    <property type="nucleotide sequence ID" value="NZ_JAEILT010000044.1"/>
</dbReference>
<evidence type="ECO:0000313" key="2">
    <source>
        <dbReference type="EMBL" id="MBJ2138688.1"/>
    </source>
</evidence>
<dbReference type="Proteomes" id="UP000649232">
    <property type="component" value="Unassembled WGS sequence"/>
</dbReference>
<protein>
    <submittedName>
        <fullName evidence="2">Uncharacterized protein</fullName>
    </submittedName>
</protein>
<comment type="caution">
    <text evidence="2">The sequence shown here is derived from an EMBL/GenBank/DDBJ whole genome shotgun (WGS) entry which is preliminary data.</text>
</comment>
<accession>A0ABS0WJU7</accession>
<feature type="signal peptide" evidence="1">
    <location>
        <begin position="1"/>
        <end position="24"/>
    </location>
</feature>
<dbReference type="EMBL" id="JAEILT010000044">
    <property type="protein sequence ID" value="MBJ2138688.1"/>
    <property type="molecule type" value="Genomic_DNA"/>
</dbReference>
<gene>
    <name evidence="2" type="ORF">JEU11_19755</name>
</gene>
<evidence type="ECO:0000256" key="1">
    <source>
        <dbReference type="SAM" id="SignalP"/>
    </source>
</evidence>
<name>A0ABS0WJU7_9ALTE</name>